<sequence length="190" mass="20545">MPKPPHLDTLNTEEQRLYSELLTESPATLRRKLISAAYKGQSWRRPTLTGNGFVHKVHKTKSTKQCGLVGQCTLEDPADPSPHPKAKGGYPLIHRGKLQYTGTELGSNENCHPCLSPLTIGNCRVVESPTPLEKTGSRALAVCLGGEPTGMGSHVASLGYARPDSMGRGLSTRRSPTCPTPRPGSRREPQ</sequence>
<feature type="region of interest" description="Disordered" evidence="1">
    <location>
        <begin position="157"/>
        <end position="190"/>
    </location>
</feature>
<proteinExistence type="predicted"/>
<comment type="caution">
    <text evidence="2">The sequence shown here is derived from an EMBL/GenBank/DDBJ whole genome shotgun (WGS) entry which is preliminary data.</text>
</comment>
<dbReference type="Proteomes" id="UP000324091">
    <property type="component" value="Chromosome 15"/>
</dbReference>
<reference evidence="2 3" key="1">
    <citation type="submission" date="2019-04" db="EMBL/GenBank/DDBJ databases">
        <title>Chromosome genome assembly for Takifugu flavidus.</title>
        <authorList>
            <person name="Xiao S."/>
        </authorList>
    </citation>
    <scope>NUCLEOTIDE SEQUENCE [LARGE SCALE GENOMIC DNA]</scope>
    <source>
        <strain evidence="2">HTHZ2018</strain>
        <tissue evidence="2">Muscle</tissue>
    </source>
</reference>
<organism evidence="2 3">
    <name type="scientific">Takifugu flavidus</name>
    <name type="common">sansaifugu</name>
    <dbReference type="NCBI Taxonomy" id="433684"/>
    <lineage>
        <taxon>Eukaryota</taxon>
        <taxon>Metazoa</taxon>
        <taxon>Chordata</taxon>
        <taxon>Craniata</taxon>
        <taxon>Vertebrata</taxon>
        <taxon>Euteleostomi</taxon>
        <taxon>Actinopterygii</taxon>
        <taxon>Neopterygii</taxon>
        <taxon>Teleostei</taxon>
        <taxon>Neoteleostei</taxon>
        <taxon>Acanthomorphata</taxon>
        <taxon>Eupercaria</taxon>
        <taxon>Tetraodontiformes</taxon>
        <taxon>Tetradontoidea</taxon>
        <taxon>Tetraodontidae</taxon>
        <taxon>Takifugu</taxon>
    </lineage>
</organism>
<gene>
    <name evidence="2" type="ORF">D4764_15G0008170</name>
</gene>
<accession>A0A5C6P1K0</accession>
<evidence type="ECO:0000313" key="2">
    <source>
        <dbReference type="EMBL" id="TWW73423.1"/>
    </source>
</evidence>
<dbReference type="AlphaFoldDB" id="A0A5C6P1K0"/>
<dbReference type="EMBL" id="RHFK02000007">
    <property type="protein sequence ID" value="TWW73423.1"/>
    <property type="molecule type" value="Genomic_DNA"/>
</dbReference>
<evidence type="ECO:0000313" key="3">
    <source>
        <dbReference type="Proteomes" id="UP000324091"/>
    </source>
</evidence>
<evidence type="ECO:0000256" key="1">
    <source>
        <dbReference type="SAM" id="MobiDB-lite"/>
    </source>
</evidence>
<keyword evidence="3" id="KW-1185">Reference proteome</keyword>
<name>A0A5C6P1K0_9TELE</name>
<protein>
    <submittedName>
        <fullName evidence="2">Uncharacterized protein</fullName>
    </submittedName>
</protein>